<feature type="chain" id="PRO_5040726105" evidence="2">
    <location>
        <begin position="26"/>
        <end position="1403"/>
    </location>
</feature>
<dbReference type="InterPro" id="IPR013783">
    <property type="entry name" value="Ig-like_fold"/>
</dbReference>
<dbReference type="Proteomes" id="UP001147653">
    <property type="component" value="Unassembled WGS sequence"/>
</dbReference>
<gene>
    <name evidence="4" type="ORF">OJ997_26075</name>
</gene>
<dbReference type="InterPro" id="IPR003961">
    <property type="entry name" value="FN3_dom"/>
</dbReference>
<dbReference type="InterPro" id="IPR036116">
    <property type="entry name" value="FN3_sf"/>
</dbReference>
<dbReference type="CDD" id="cd00063">
    <property type="entry name" value="FN3"/>
    <property type="match status" value="1"/>
</dbReference>
<dbReference type="RefSeq" id="WP_270028216.1">
    <property type="nucleotide sequence ID" value="NZ_JAPDDP010000061.1"/>
</dbReference>
<keyword evidence="5" id="KW-1185">Reference proteome</keyword>
<dbReference type="GO" id="GO:0016798">
    <property type="term" value="F:hydrolase activity, acting on glycosyl bonds"/>
    <property type="evidence" value="ECO:0007669"/>
    <property type="project" value="UniProtKB-KW"/>
</dbReference>
<organism evidence="4 5">
    <name type="scientific">Solirubrobacter phytolaccae</name>
    <dbReference type="NCBI Taxonomy" id="1404360"/>
    <lineage>
        <taxon>Bacteria</taxon>
        <taxon>Bacillati</taxon>
        <taxon>Actinomycetota</taxon>
        <taxon>Thermoleophilia</taxon>
        <taxon>Solirubrobacterales</taxon>
        <taxon>Solirubrobacteraceae</taxon>
        <taxon>Solirubrobacter</taxon>
    </lineage>
</organism>
<keyword evidence="1" id="KW-0378">Hydrolase</keyword>
<feature type="signal peptide" evidence="2">
    <location>
        <begin position="1"/>
        <end position="25"/>
    </location>
</feature>
<sequence length="1403" mass="144951">MSKTFRRAVTAGCAALLAAAAPASADPVVAGPATPDELALLAVGPLATINSQQADQVALHRVATAGGAYRGRILFPSDTLTRPQNVMEFTVLRRSADGRFLTFTANRAPVGAQYQDAENATAVRVAADGTWTDQRLGSGFITEFNNAVGALTVDGSRTWVGTRTTKPFGTIAPGETALTQVANGGLPAQSTDLVDGSLVMTSNTGVHRLPGGLPTTLNTTTPLQLFLPATFAYDSTFVDTDGIPGADTAYVTRNGFGVSKYVLSGGTWAPRGTLSGAFRYVAARAVAGAVEVYLTAFDNTKVVKLLDTAEIGAQLTTTGATTLAYAPGRVFFGGLAFAPGTGFPADATPYPAAPPVLTAPLTGVQTHVGVTPKASIELEVTDANTTDITVTASSSNQAVLPNDRITVTGTGATRTVTFDPVSAGSAGLTFTASAEGDTVTATLPFNASGPAPDPTAHYYSGPVDLSAAIDVGDGYFLGVSDEVNTIHLFKKGVTGRPVKSWNQGFPGGETDFEGATRFGDTLVWTGSHGNNRSGAVRPERRFLAFQKITGFGATTELEWSHSYTRLWDQWKAWDAANGHGLGANKLKFDTATVPNLLPNAPFGFNVEGLTMAPGSQTTAWFGMRAPTITGADGIERALILPVTNIDKLTSNAVDAQFGAPIFLDLGGRSIRDINKNAADEYLITAGPGDTDDSLQNWALYTWDGNPAHDPKFVNELVTNATVIGAWEGIAEVPNPLVAGAKALLTADSGDTGLGKSYGQYVTIGEAVAGPSVVTGVTATAKTGAFDVSWTAAERTTRYRVSATNAAGQHAPGSPKFVTGTSTSFAGATGGTEYTVHVRAENPATRTANSTAVKVTPTQGARVATTTTLTFEGGQISGERGQKLVATISDPNAQGTVQFFQGVLVIGVPVPVVGGKATLDVSYLQSVLSLQAKYTSSNPEEFLSSESPVVPFLIDYRPRQPRVELVSITGDRVAGSQIGITIKVHGYTPTQLVPEGLRTRFRVRLNGSAAQTNLTGEPAFAEDGTATLYTTLAAGSHRVSAGLLSDGTFLPTGSDEVPVTIAPAGSPAPEVKPVKTTTVVTSVSGPGVRTTNQPLTMTARLADPTLTGTVQFFNPNLSANLGTAVPVVNGVATASVTNTTQLLFVAARFEPAADRDTNASSVSQLVPMYRVATTLPFPPAWATTTQLEVSGARVVGEPLTAKVTVAPVGGDAFADRDVNGGVELLDGDRVVGFAPALRGVATFDVGGLGAGVHALRARYLTSNAERSKGSESAAQDVAIAVQTKAEAPVGGSVPATLALTLGTPATFGAFTPGVEKEYTATTKATVLSTAGDAALSVSEPGHLANGAFSLPQPLRVELGRSTWTGPVSNEDVAITFKQSIATTDALRTGAYSKTLTFTLSTTNP</sequence>
<evidence type="ECO:0000256" key="2">
    <source>
        <dbReference type="SAM" id="SignalP"/>
    </source>
</evidence>
<dbReference type="Gene3D" id="2.60.40.10">
    <property type="entry name" value="Immunoglobulins"/>
    <property type="match status" value="4"/>
</dbReference>
<comment type="caution">
    <text evidence="4">The sequence shown here is derived from an EMBL/GenBank/DDBJ whole genome shotgun (WGS) entry which is preliminary data.</text>
</comment>
<accession>A0A9X3NF23</accession>
<dbReference type="SMART" id="SM00060">
    <property type="entry name" value="FN3"/>
    <property type="match status" value="2"/>
</dbReference>
<keyword evidence="2" id="KW-0732">Signal</keyword>
<evidence type="ECO:0000313" key="4">
    <source>
        <dbReference type="EMBL" id="MDA0183802.1"/>
    </source>
</evidence>
<name>A0A9X3NF23_9ACTN</name>
<protein>
    <submittedName>
        <fullName evidence="4">Fibronectin type III domain-containing protein</fullName>
    </submittedName>
</protein>
<dbReference type="InterPro" id="IPR022060">
    <property type="entry name" value="DUF3616"/>
</dbReference>
<proteinExistence type="predicted"/>
<evidence type="ECO:0000313" key="5">
    <source>
        <dbReference type="Proteomes" id="UP001147653"/>
    </source>
</evidence>
<dbReference type="Pfam" id="PF12275">
    <property type="entry name" value="DUF3616"/>
    <property type="match status" value="1"/>
</dbReference>
<dbReference type="PROSITE" id="PS50853">
    <property type="entry name" value="FN3"/>
    <property type="match status" value="1"/>
</dbReference>
<dbReference type="EMBL" id="JAPDDP010000061">
    <property type="protein sequence ID" value="MDA0183802.1"/>
    <property type="molecule type" value="Genomic_DNA"/>
</dbReference>
<evidence type="ECO:0000259" key="3">
    <source>
        <dbReference type="PROSITE" id="PS50853"/>
    </source>
</evidence>
<dbReference type="GO" id="GO:0005975">
    <property type="term" value="P:carbohydrate metabolic process"/>
    <property type="evidence" value="ECO:0007669"/>
    <property type="project" value="UniProtKB-ARBA"/>
</dbReference>
<reference evidence="4" key="1">
    <citation type="submission" date="2022-10" db="EMBL/GenBank/DDBJ databases">
        <title>The WGS of Solirubrobacter phytolaccae KCTC 29190.</title>
        <authorList>
            <person name="Jiang Z."/>
        </authorList>
    </citation>
    <scope>NUCLEOTIDE SEQUENCE</scope>
    <source>
        <strain evidence="4">KCTC 29190</strain>
    </source>
</reference>
<evidence type="ECO:0000256" key="1">
    <source>
        <dbReference type="ARBA" id="ARBA00023295"/>
    </source>
</evidence>
<dbReference type="SUPFAM" id="SSF49265">
    <property type="entry name" value="Fibronectin type III"/>
    <property type="match status" value="1"/>
</dbReference>
<keyword evidence="1" id="KW-0326">Glycosidase</keyword>
<feature type="domain" description="Fibronectin type-III" evidence="3">
    <location>
        <begin position="769"/>
        <end position="860"/>
    </location>
</feature>